<proteinExistence type="predicted"/>
<dbReference type="Gene3D" id="1.25.40.10">
    <property type="entry name" value="Tetratricopeptide repeat domain"/>
    <property type="match status" value="1"/>
</dbReference>
<dbReference type="SUPFAM" id="SSF48452">
    <property type="entry name" value="TPR-like"/>
    <property type="match status" value="1"/>
</dbReference>
<sequence length="291" mass="34269">MVVRAKIEREIQKHILKKEWDKAISLYQDLIDAGGESGDVYNRLGDMYMKKRDRASATEKYLKAIDLYVKDELYKNGTAVCSKMLRYGIERPDLYFRMAQLNAKLNLGFEAVRWFNMYLKNDSTLECLERFINEYKEMLTLLSNHELLHERVKNIYIKVGIKLEGMDEHFEIKKEGVSEKEKEFLLSAVTSAKAYIDEEHKGNRDKEIKIYRDMKLYKQAIGVLQQQLRESPDDMETMKLLGLCFLEDHKPRLASKIFKHIIENRGLSHETGEEIRGYLDTAREKMKYVTT</sequence>
<keyword evidence="1" id="KW-0802">TPR repeat</keyword>
<evidence type="ECO:0000313" key="3">
    <source>
        <dbReference type="Proteomes" id="UP000215215"/>
    </source>
</evidence>
<reference evidence="2 3" key="1">
    <citation type="submission" date="2017-07" db="EMBL/GenBank/DDBJ databases">
        <title>Recovery of genomes from metagenomes via a dereplication, aggregation, and scoring strategy.</title>
        <authorList>
            <person name="Sieber C.M."/>
            <person name="Probst A.J."/>
            <person name="Sharrar A."/>
            <person name="Thomas B.C."/>
            <person name="Hess M."/>
            <person name="Tringe S.G."/>
            <person name="Banfield J.F."/>
        </authorList>
    </citation>
    <scope>NUCLEOTIDE SEQUENCE [LARGE SCALE GENOMIC DNA]</scope>
    <source>
        <strain evidence="2">JGI_Cruoil_03_44_89</strain>
    </source>
</reference>
<comment type="caution">
    <text evidence="2">The sequence shown here is derived from an EMBL/GenBank/DDBJ whole genome shotgun (WGS) entry which is preliminary data.</text>
</comment>
<dbReference type="InterPro" id="IPR019734">
    <property type="entry name" value="TPR_rpt"/>
</dbReference>
<evidence type="ECO:0000256" key="1">
    <source>
        <dbReference type="PROSITE-ProRule" id="PRU00339"/>
    </source>
</evidence>
<gene>
    <name evidence="2" type="ORF">CH333_08165</name>
</gene>
<dbReference type="Proteomes" id="UP000215215">
    <property type="component" value="Unassembled WGS sequence"/>
</dbReference>
<dbReference type="EMBL" id="NOZQ01000186">
    <property type="protein sequence ID" value="OYD14378.1"/>
    <property type="molecule type" value="Genomic_DNA"/>
</dbReference>
<dbReference type="InterPro" id="IPR011990">
    <property type="entry name" value="TPR-like_helical_dom_sf"/>
</dbReference>
<dbReference type="AlphaFoldDB" id="A0A235BPY2"/>
<protein>
    <submittedName>
        <fullName evidence="2">Uncharacterized protein</fullName>
    </submittedName>
</protein>
<feature type="repeat" description="TPR" evidence="1">
    <location>
        <begin position="38"/>
        <end position="71"/>
    </location>
</feature>
<evidence type="ECO:0000313" key="2">
    <source>
        <dbReference type="EMBL" id="OYD14378.1"/>
    </source>
</evidence>
<accession>A0A235BPY2</accession>
<dbReference type="PROSITE" id="PS50005">
    <property type="entry name" value="TPR"/>
    <property type="match status" value="1"/>
</dbReference>
<name>A0A235BPY2_UNCW3</name>
<organism evidence="2 3">
    <name type="scientific">candidate division WOR-3 bacterium JGI_Cruoil_03_44_89</name>
    <dbReference type="NCBI Taxonomy" id="1973748"/>
    <lineage>
        <taxon>Bacteria</taxon>
        <taxon>Bacteria division WOR-3</taxon>
    </lineage>
</organism>